<dbReference type="Proteomes" id="UP000034164">
    <property type="component" value="Unassembled WGS sequence"/>
</dbReference>
<comment type="similarity">
    <text evidence="2">Belongs to the TMEM97/sigma-2 receptor family.</text>
</comment>
<feature type="transmembrane region" description="Helical" evidence="7">
    <location>
        <begin position="70"/>
        <end position="90"/>
    </location>
</feature>
<reference evidence="10" key="1">
    <citation type="journal article" date="2015" name="PLoS Genet.">
        <title>The dynamic genome and transcriptome of the human fungal pathogen Blastomyces and close relative Emmonsia.</title>
        <authorList>
            <person name="Munoz J.F."/>
            <person name="Gauthier G.M."/>
            <person name="Desjardins C.A."/>
            <person name="Gallo J.E."/>
            <person name="Holder J."/>
            <person name="Sullivan T.D."/>
            <person name="Marty A.J."/>
            <person name="Carmen J.C."/>
            <person name="Chen Z."/>
            <person name="Ding L."/>
            <person name="Gujja S."/>
            <person name="Magrini V."/>
            <person name="Misas E."/>
            <person name="Mitreva M."/>
            <person name="Priest M."/>
            <person name="Saif S."/>
            <person name="Whiston E.A."/>
            <person name="Young S."/>
            <person name="Zeng Q."/>
            <person name="Goldman W.E."/>
            <person name="Mardis E.R."/>
            <person name="Taylor J.W."/>
            <person name="McEwen J.G."/>
            <person name="Clay O.K."/>
            <person name="Klein B.S."/>
            <person name="Cuomo C.A."/>
        </authorList>
    </citation>
    <scope>NUCLEOTIDE SEQUENCE [LARGE SCALE GENOMIC DNA]</scope>
    <source>
        <strain evidence="10">UAMH 3008</strain>
    </source>
</reference>
<sequence>MAPRVHSRSIWSRKLDILYVGFLSATVFLAFAIDFVPFYPTGLLPPWTTTIHDFYVKNYNDPLYARDPPFFKLFVVIEAVYSVPLSLWAIRGLIRDNRMVPLYLLPLVTHLVISTILCLVEVWNTEDWSRDDINKNVPGYVGFLIIAIIMWVDMFSRLKTSLIEKAKVN</sequence>
<evidence type="ECO:0000313" key="9">
    <source>
        <dbReference type="EMBL" id="KKZ63172.1"/>
    </source>
</evidence>
<dbReference type="InterPro" id="IPR033118">
    <property type="entry name" value="EXPERA"/>
</dbReference>
<dbReference type="InterPro" id="IPR051987">
    <property type="entry name" value="Sigma-2_receptor-like"/>
</dbReference>
<dbReference type="OrthoDB" id="433124at2759"/>
<evidence type="ECO:0000256" key="1">
    <source>
        <dbReference type="ARBA" id="ARBA00004477"/>
    </source>
</evidence>
<dbReference type="GO" id="GO:0005789">
    <property type="term" value="C:endoplasmic reticulum membrane"/>
    <property type="evidence" value="ECO:0007669"/>
    <property type="project" value="UniProtKB-SubCell"/>
</dbReference>
<organism evidence="9 10">
    <name type="scientific">[Emmonsia] crescens</name>
    <dbReference type="NCBI Taxonomy" id="73230"/>
    <lineage>
        <taxon>Eukaryota</taxon>
        <taxon>Fungi</taxon>
        <taxon>Dikarya</taxon>
        <taxon>Ascomycota</taxon>
        <taxon>Pezizomycotina</taxon>
        <taxon>Eurotiomycetes</taxon>
        <taxon>Eurotiomycetidae</taxon>
        <taxon>Onygenales</taxon>
        <taxon>Ajellomycetaceae</taxon>
        <taxon>Emergomyces</taxon>
    </lineage>
</organism>
<evidence type="ECO:0000313" key="10">
    <source>
        <dbReference type="Proteomes" id="UP000034164"/>
    </source>
</evidence>
<evidence type="ECO:0000259" key="8">
    <source>
        <dbReference type="PROSITE" id="PS51751"/>
    </source>
</evidence>
<feature type="transmembrane region" description="Helical" evidence="7">
    <location>
        <begin position="137"/>
        <end position="155"/>
    </location>
</feature>
<keyword evidence="6 7" id="KW-0472">Membrane</keyword>
<dbReference type="PROSITE" id="PS51751">
    <property type="entry name" value="EXPERA"/>
    <property type="match status" value="1"/>
</dbReference>
<protein>
    <recommendedName>
        <fullName evidence="7">Efficient mitochondria targeting-associated protein 19</fullName>
    </recommendedName>
</protein>
<evidence type="ECO:0000256" key="5">
    <source>
        <dbReference type="ARBA" id="ARBA00022989"/>
    </source>
</evidence>
<feature type="transmembrane region" description="Helical" evidence="7">
    <location>
        <begin position="17"/>
        <end position="39"/>
    </location>
</feature>
<feature type="transmembrane region" description="Helical" evidence="7">
    <location>
        <begin position="102"/>
        <end position="125"/>
    </location>
</feature>
<comment type="caution">
    <text evidence="9">The sequence shown here is derived from an EMBL/GenBank/DDBJ whole genome shotgun (WGS) entry which is preliminary data.</text>
</comment>
<accession>A0A0G2HXZ1</accession>
<dbReference type="PANTHER" id="PTHR31204:SF1">
    <property type="entry name" value="SIGMA INTRACELLULAR RECEPTOR 2"/>
    <property type="match status" value="1"/>
</dbReference>
<dbReference type="AlphaFoldDB" id="A0A0G2HXZ1"/>
<dbReference type="EMBL" id="LCZI01000998">
    <property type="protein sequence ID" value="KKZ63172.1"/>
    <property type="molecule type" value="Genomic_DNA"/>
</dbReference>
<keyword evidence="5 7" id="KW-1133">Transmembrane helix</keyword>
<evidence type="ECO:0000256" key="3">
    <source>
        <dbReference type="ARBA" id="ARBA00022692"/>
    </source>
</evidence>
<evidence type="ECO:0000256" key="6">
    <source>
        <dbReference type="ARBA" id="ARBA00023136"/>
    </source>
</evidence>
<gene>
    <name evidence="9" type="ORF">EMCG_02468</name>
</gene>
<dbReference type="PIRSF" id="PIRSF031032">
    <property type="entry name" value="TMP_97_prd"/>
    <property type="match status" value="1"/>
</dbReference>
<evidence type="ECO:0000256" key="2">
    <source>
        <dbReference type="ARBA" id="ARBA00009096"/>
    </source>
</evidence>
<evidence type="ECO:0000256" key="4">
    <source>
        <dbReference type="ARBA" id="ARBA00022824"/>
    </source>
</evidence>
<dbReference type="VEuPathDB" id="FungiDB:EMCG_02468"/>
<dbReference type="Pfam" id="PF05241">
    <property type="entry name" value="EBP"/>
    <property type="match status" value="1"/>
</dbReference>
<dbReference type="InterPro" id="IPR016964">
    <property type="entry name" value="Sigma2_recept"/>
</dbReference>
<evidence type="ECO:0000256" key="7">
    <source>
        <dbReference type="PIRNR" id="PIRNR031032"/>
    </source>
</evidence>
<keyword evidence="4 7" id="KW-0256">Endoplasmic reticulum</keyword>
<proteinExistence type="inferred from homology"/>
<comment type="subcellular location">
    <subcellularLocation>
        <location evidence="1">Endoplasmic reticulum membrane</location>
        <topology evidence="1">Multi-pass membrane protein</topology>
    </subcellularLocation>
</comment>
<feature type="domain" description="EXPERA" evidence="8">
    <location>
        <begin position="15"/>
        <end position="151"/>
    </location>
</feature>
<name>A0A0G2HXZ1_9EURO</name>
<dbReference type="PANTHER" id="PTHR31204">
    <property type="entry name" value="SIGMA INTRACELLULAR RECEPTOR 2"/>
    <property type="match status" value="1"/>
</dbReference>
<keyword evidence="3 7" id="KW-0812">Transmembrane</keyword>